<organism evidence="11 12">
    <name type="scientific">Stylosanthes scabra</name>
    <dbReference type="NCBI Taxonomy" id="79078"/>
    <lineage>
        <taxon>Eukaryota</taxon>
        <taxon>Viridiplantae</taxon>
        <taxon>Streptophyta</taxon>
        <taxon>Embryophyta</taxon>
        <taxon>Tracheophyta</taxon>
        <taxon>Spermatophyta</taxon>
        <taxon>Magnoliopsida</taxon>
        <taxon>eudicotyledons</taxon>
        <taxon>Gunneridae</taxon>
        <taxon>Pentapetalae</taxon>
        <taxon>rosids</taxon>
        <taxon>fabids</taxon>
        <taxon>Fabales</taxon>
        <taxon>Fabaceae</taxon>
        <taxon>Papilionoideae</taxon>
        <taxon>50 kb inversion clade</taxon>
        <taxon>dalbergioids sensu lato</taxon>
        <taxon>Dalbergieae</taxon>
        <taxon>Pterocarpus clade</taxon>
        <taxon>Stylosanthes</taxon>
    </lineage>
</organism>
<evidence type="ECO:0000256" key="1">
    <source>
        <dbReference type="ARBA" id="ARBA00004141"/>
    </source>
</evidence>
<evidence type="ECO:0000259" key="10">
    <source>
        <dbReference type="PROSITE" id="PS50850"/>
    </source>
</evidence>
<keyword evidence="5 9" id="KW-0812">Transmembrane</keyword>
<gene>
    <name evidence="11" type="primary">STP11_1</name>
    <name evidence="11" type="ORF">PIB30_035744</name>
</gene>
<keyword evidence="6" id="KW-0769">Symport</keyword>
<evidence type="ECO:0000256" key="4">
    <source>
        <dbReference type="ARBA" id="ARBA00022597"/>
    </source>
</evidence>
<name>A0ABU6QCM5_9FABA</name>
<evidence type="ECO:0000256" key="7">
    <source>
        <dbReference type="ARBA" id="ARBA00022989"/>
    </source>
</evidence>
<feature type="transmembrane region" description="Helical" evidence="9">
    <location>
        <begin position="80"/>
        <end position="100"/>
    </location>
</feature>
<reference evidence="11 12" key="1">
    <citation type="journal article" date="2023" name="Plants (Basel)">
        <title>Bridging the Gap: Combining Genomics and Transcriptomics Approaches to Understand Stylosanthes scabra, an Orphan Legume from the Brazilian Caatinga.</title>
        <authorList>
            <person name="Ferreira-Neto J.R.C."/>
            <person name="da Silva M.D."/>
            <person name="Binneck E."/>
            <person name="de Melo N.F."/>
            <person name="da Silva R.H."/>
            <person name="de Melo A.L.T.M."/>
            <person name="Pandolfi V."/>
            <person name="Bustamante F.O."/>
            <person name="Brasileiro-Vidal A.C."/>
            <person name="Benko-Iseppon A.M."/>
        </authorList>
    </citation>
    <scope>NUCLEOTIDE SEQUENCE [LARGE SCALE GENOMIC DNA]</scope>
    <source>
        <tissue evidence="11">Leaves</tissue>
    </source>
</reference>
<sequence length="154" mass="16777">MAGGGFVESNGRHYEGKVTAFVLITCFVAAMGGLLFGYDLGITGGVTSMEPFLIKFFPVVYQQMLDDSGTNQYCKFDNQLLTLFTSSLYLAALIASFFAATTSRWFGRKPSMFVGGLFFLVGSLLNGFAVNVEMLIIGRIFLGFGVGYCNQMLN</sequence>
<comment type="caution">
    <text evidence="11">The sequence shown here is derived from an EMBL/GenBank/DDBJ whole genome shotgun (WGS) entry which is preliminary data.</text>
</comment>
<dbReference type="InterPro" id="IPR020846">
    <property type="entry name" value="MFS_dom"/>
</dbReference>
<dbReference type="PRINTS" id="PR00171">
    <property type="entry name" value="SUGRTRNSPORT"/>
</dbReference>
<dbReference type="InterPro" id="IPR045262">
    <property type="entry name" value="STP/PLT_plant"/>
</dbReference>
<feature type="domain" description="Major facilitator superfamily (MFS) profile" evidence="10">
    <location>
        <begin position="25"/>
        <end position="154"/>
    </location>
</feature>
<dbReference type="Proteomes" id="UP001341840">
    <property type="component" value="Unassembled WGS sequence"/>
</dbReference>
<dbReference type="SUPFAM" id="SSF103473">
    <property type="entry name" value="MFS general substrate transporter"/>
    <property type="match status" value="1"/>
</dbReference>
<comment type="subcellular location">
    <subcellularLocation>
        <location evidence="1">Membrane</location>
        <topology evidence="1">Multi-pass membrane protein</topology>
    </subcellularLocation>
</comment>
<keyword evidence="7 9" id="KW-1133">Transmembrane helix</keyword>
<dbReference type="InterPro" id="IPR003663">
    <property type="entry name" value="Sugar/inositol_transpt"/>
</dbReference>
<evidence type="ECO:0000256" key="8">
    <source>
        <dbReference type="ARBA" id="ARBA00023136"/>
    </source>
</evidence>
<feature type="transmembrane region" description="Helical" evidence="9">
    <location>
        <begin position="18"/>
        <end position="38"/>
    </location>
</feature>
<dbReference type="PANTHER" id="PTHR23500">
    <property type="entry name" value="SOLUTE CARRIER FAMILY 2, FACILITATED GLUCOSE TRANSPORTER"/>
    <property type="match status" value="1"/>
</dbReference>
<feature type="transmembrane region" description="Helical" evidence="9">
    <location>
        <begin position="112"/>
        <end position="130"/>
    </location>
</feature>
<evidence type="ECO:0000313" key="12">
    <source>
        <dbReference type="Proteomes" id="UP001341840"/>
    </source>
</evidence>
<comment type="similarity">
    <text evidence="2">Belongs to the major facilitator superfamily. Sugar transporter (TC 2.A.1.1) family.</text>
</comment>
<evidence type="ECO:0000256" key="6">
    <source>
        <dbReference type="ARBA" id="ARBA00022847"/>
    </source>
</evidence>
<accession>A0ABU6QCM5</accession>
<evidence type="ECO:0000256" key="2">
    <source>
        <dbReference type="ARBA" id="ARBA00010992"/>
    </source>
</evidence>
<evidence type="ECO:0000256" key="9">
    <source>
        <dbReference type="SAM" id="Phobius"/>
    </source>
</evidence>
<protein>
    <submittedName>
        <fullName evidence="11">Sugar transport protein 11</fullName>
    </submittedName>
</protein>
<keyword evidence="12" id="KW-1185">Reference proteome</keyword>
<keyword evidence="8 9" id="KW-0472">Membrane</keyword>
<evidence type="ECO:0000256" key="3">
    <source>
        <dbReference type="ARBA" id="ARBA00022448"/>
    </source>
</evidence>
<dbReference type="PANTHER" id="PTHR23500:SF469">
    <property type="entry name" value="MAJOR FACILITATOR, SUGAR TRANSPORTER, MAJOR FACILITATOR SUPERFAMILY-RELATED"/>
    <property type="match status" value="1"/>
</dbReference>
<keyword evidence="4 11" id="KW-0762">Sugar transport</keyword>
<evidence type="ECO:0000256" key="5">
    <source>
        <dbReference type="ARBA" id="ARBA00022692"/>
    </source>
</evidence>
<dbReference type="Pfam" id="PF00083">
    <property type="entry name" value="Sugar_tr"/>
    <property type="match status" value="1"/>
</dbReference>
<evidence type="ECO:0000313" key="11">
    <source>
        <dbReference type="EMBL" id="MED6109667.1"/>
    </source>
</evidence>
<proteinExistence type="inferred from homology"/>
<dbReference type="EMBL" id="JASCZI010000172">
    <property type="protein sequence ID" value="MED6109667.1"/>
    <property type="molecule type" value="Genomic_DNA"/>
</dbReference>
<dbReference type="Gene3D" id="1.20.1250.20">
    <property type="entry name" value="MFS general substrate transporter like domains"/>
    <property type="match status" value="1"/>
</dbReference>
<dbReference type="InterPro" id="IPR005828">
    <property type="entry name" value="MFS_sugar_transport-like"/>
</dbReference>
<keyword evidence="3" id="KW-0813">Transport</keyword>
<dbReference type="InterPro" id="IPR036259">
    <property type="entry name" value="MFS_trans_sf"/>
</dbReference>
<dbReference type="PROSITE" id="PS50850">
    <property type="entry name" value="MFS"/>
    <property type="match status" value="1"/>
</dbReference>